<sequence length="52" mass="6185">MFRSRRLWDWKCGMIPVSGRVGLVLRGILRLGRFGHWVVRVRICCLRLIGWC</sequence>
<evidence type="ECO:0000313" key="2">
    <source>
        <dbReference type="Proteomes" id="UP001152646"/>
    </source>
</evidence>
<dbReference type="AlphaFoldDB" id="A0A9W4IUU6"/>
<protein>
    <submittedName>
        <fullName evidence="1">Uncharacterized protein</fullName>
    </submittedName>
</protein>
<dbReference type="EMBL" id="CAJVPA010000111">
    <property type="protein sequence ID" value="CAG8342150.1"/>
    <property type="molecule type" value="Genomic_DNA"/>
</dbReference>
<accession>A0A9W4IUU6</accession>
<organism evidence="1 2">
    <name type="scientific">Penicillium salamii</name>
    <dbReference type="NCBI Taxonomy" id="1612424"/>
    <lineage>
        <taxon>Eukaryota</taxon>
        <taxon>Fungi</taxon>
        <taxon>Dikarya</taxon>
        <taxon>Ascomycota</taxon>
        <taxon>Pezizomycotina</taxon>
        <taxon>Eurotiomycetes</taxon>
        <taxon>Eurotiomycetidae</taxon>
        <taxon>Eurotiales</taxon>
        <taxon>Aspergillaceae</taxon>
        <taxon>Penicillium</taxon>
    </lineage>
</organism>
<name>A0A9W4IUU6_9EURO</name>
<dbReference type="Proteomes" id="UP001152646">
    <property type="component" value="Unassembled WGS sequence"/>
</dbReference>
<reference evidence="1" key="1">
    <citation type="submission" date="2021-07" db="EMBL/GenBank/DDBJ databases">
        <authorList>
            <person name="Branca A.L. A."/>
        </authorList>
    </citation>
    <scope>NUCLEOTIDE SEQUENCE</scope>
</reference>
<gene>
    <name evidence="1" type="ORF">PSALAMII_LOCUS2943</name>
</gene>
<comment type="caution">
    <text evidence="1">The sequence shown here is derived from an EMBL/GenBank/DDBJ whole genome shotgun (WGS) entry which is preliminary data.</text>
</comment>
<evidence type="ECO:0000313" key="1">
    <source>
        <dbReference type="EMBL" id="CAG8342150.1"/>
    </source>
</evidence>
<proteinExistence type="predicted"/>